<comment type="caution">
    <text evidence="1">The sequence shown here is derived from an EMBL/GenBank/DDBJ whole genome shotgun (WGS) entry which is preliminary data.</text>
</comment>
<accession>A0AAV4NR29</accession>
<keyword evidence="2" id="KW-1185">Reference proteome</keyword>
<dbReference type="Proteomes" id="UP001054945">
    <property type="component" value="Unassembled WGS sequence"/>
</dbReference>
<evidence type="ECO:0000313" key="1">
    <source>
        <dbReference type="EMBL" id="GIX86873.1"/>
    </source>
</evidence>
<evidence type="ECO:0000313" key="2">
    <source>
        <dbReference type="Proteomes" id="UP001054945"/>
    </source>
</evidence>
<name>A0AAV4NR29_CAEEX</name>
<sequence>MTSPELICISTFTFPDRRRLKSRRYFSGTHVNNETCGAIWGNGWPLQLSGLLLCLPFREAKVLISGTMLQFLLFRVGTFD</sequence>
<organism evidence="1 2">
    <name type="scientific">Caerostris extrusa</name>
    <name type="common">Bark spider</name>
    <name type="synonym">Caerostris bankana</name>
    <dbReference type="NCBI Taxonomy" id="172846"/>
    <lineage>
        <taxon>Eukaryota</taxon>
        <taxon>Metazoa</taxon>
        <taxon>Ecdysozoa</taxon>
        <taxon>Arthropoda</taxon>
        <taxon>Chelicerata</taxon>
        <taxon>Arachnida</taxon>
        <taxon>Araneae</taxon>
        <taxon>Araneomorphae</taxon>
        <taxon>Entelegynae</taxon>
        <taxon>Araneoidea</taxon>
        <taxon>Araneidae</taxon>
        <taxon>Caerostris</taxon>
    </lineage>
</organism>
<dbReference type="AlphaFoldDB" id="A0AAV4NR29"/>
<proteinExistence type="predicted"/>
<gene>
    <name evidence="1" type="ORF">CEXT_543531</name>
</gene>
<protein>
    <submittedName>
        <fullName evidence="1">Uncharacterized protein</fullName>
    </submittedName>
</protein>
<dbReference type="EMBL" id="BPLR01021176">
    <property type="protein sequence ID" value="GIX86873.1"/>
    <property type="molecule type" value="Genomic_DNA"/>
</dbReference>
<reference evidence="1 2" key="1">
    <citation type="submission" date="2021-06" db="EMBL/GenBank/DDBJ databases">
        <title>Caerostris extrusa draft genome.</title>
        <authorList>
            <person name="Kono N."/>
            <person name="Arakawa K."/>
        </authorList>
    </citation>
    <scope>NUCLEOTIDE SEQUENCE [LARGE SCALE GENOMIC DNA]</scope>
</reference>